<protein>
    <submittedName>
        <fullName evidence="2">Uncharacterized protein</fullName>
    </submittedName>
</protein>
<sequence>MSDPSITTGLTGTAGTGGAPAGGPGGNPGGAPAGGPTPADDVIINPQGFIGDASWPKDLILDRHKSNWREWNHRLLLVTDQRLFSHYLDGSFPRPDPTTHPKAAIHWRVTDRALCAFILEHVAEAEYDVADALDMAHDVYETLCKMHEFLGLHAQHAARHRSPT</sequence>
<organism evidence="2 3">
    <name type="scientific">Lactarius akahatsu</name>
    <dbReference type="NCBI Taxonomy" id="416441"/>
    <lineage>
        <taxon>Eukaryota</taxon>
        <taxon>Fungi</taxon>
        <taxon>Dikarya</taxon>
        <taxon>Basidiomycota</taxon>
        <taxon>Agaricomycotina</taxon>
        <taxon>Agaricomycetes</taxon>
        <taxon>Russulales</taxon>
        <taxon>Russulaceae</taxon>
        <taxon>Lactarius</taxon>
    </lineage>
</organism>
<keyword evidence="3" id="KW-1185">Reference proteome</keyword>
<evidence type="ECO:0000313" key="3">
    <source>
        <dbReference type="Proteomes" id="UP001201163"/>
    </source>
</evidence>
<dbReference type="EMBL" id="JAKELL010000420">
    <property type="protein sequence ID" value="KAH8976866.1"/>
    <property type="molecule type" value="Genomic_DNA"/>
</dbReference>
<feature type="region of interest" description="Disordered" evidence="1">
    <location>
        <begin position="1"/>
        <end position="45"/>
    </location>
</feature>
<gene>
    <name evidence="2" type="ORF">EDB92DRAFT_1823048</name>
</gene>
<evidence type="ECO:0000256" key="1">
    <source>
        <dbReference type="SAM" id="MobiDB-lite"/>
    </source>
</evidence>
<accession>A0AAD4L294</accession>
<dbReference type="Proteomes" id="UP001201163">
    <property type="component" value="Unassembled WGS sequence"/>
</dbReference>
<name>A0AAD4L294_9AGAM</name>
<evidence type="ECO:0000313" key="2">
    <source>
        <dbReference type="EMBL" id="KAH8976866.1"/>
    </source>
</evidence>
<proteinExistence type="predicted"/>
<comment type="caution">
    <text evidence="2">The sequence shown here is derived from an EMBL/GenBank/DDBJ whole genome shotgun (WGS) entry which is preliminary data.</text>
</comment>
<feature type="compositionally biased region" description="Gly residues" evidence="1">
    <location>
        <begin position="12"/>
        <end position="33"/>
    </location>
</feature>
<dbReference type="AlphaFoldDB" id="A0AAD4L294"/>
<reference evidence="2" key="1">
    <citation type="submission" date="2022-01" db="EMBL/GenBank/DDBJ databases">
        <title>Comparative genomics reveals a dynamic genome evolution in the ectomycorrhizal milk-cap (Lactarius) mushrooms.</title>
        <authorList>
            <consortium name="DOE Joint Genome Institute"/>
            <person name="Lebreton A."/>
            <person name="Tang N."/>
            <person name="Kuo A."/>
            <person name="LaButti K."/>
            <person name="Drula E."/>
            <person name="Barry K."/>
            <person name="Clum A."/>
            <person name="Lipzen A."/>
            <person name="Mousain D."/>
            <person name="Ng V."/>
            <person name="Wang R."/>
            <person name="Wang X."/>
            <person name="Dai Y."/>
            <person name="Henrissat B."/>
            <person name="Grigoriev I.V."/>
            <person name="Guerin-Laguette A."/>
            <person name="Yu F."/>
            <person name="Martin F.M."/>
        </authorList>
    </citation>
    <scope>NUCLEOTIDE SEQUENCE</scope>
    <source>
        <strain evidence="2">QP</strain>
    </source>
</reference>